<evidence type="ECO:0000256" key="17">
    <source>
        <dbReference type="SAM" id="Phobius"/>
    </source>
</evidence>
<comment type="catalytic activity">
    <reaction evidence="15">
        <text>4 Fe(II)-[cytochrome c] + O2 + 8 H(+)(in) = 4 Fe(III)-[cytochrome c] + 2 H2O + 4 H(+)(out)</text>
        <dbReference type="Rhea" id="RHEA:11436"/>
        <dbReference type="Rhea" id="RHEA-COMP:10350"/>
        <dbReference type="Rhea" id="RHEA-COMP:14399"/>
        <dbReference type="ChEBI" id="CHEBI:15377"/>
        <dbReference type="ChEBI" id="CHEBI:15378"/>
        <dbReference type="ChEBI" id="CHEBI:15379"/>
        <dbReference type="ChEBI" id="CHEBI:29033"/>
        <dbReference type="ChEBI" id="CHEBI:29034"/>
        <dbReference type="EC" id="7.1.1.9"/>
    </reaction>
</comment>
<keyword evidence="12 17" id="KW-0472">Membrane</keyword>
<organism evidence="20 21">
    <name type="scientific">Sphingomonas hankookensis</name>
    <dbReference type="NCBI Taxonomy" id="563996"/>
    <lineage>
        <taxon>Bacteria</taxon>
        <taxon>Pseudomonadati</taxon>
        <taxon>Pseudomonadota</taxon>
        <taxon>Alphaproteobacteria</taxon>
        <taxon>Sphingomonadales</taxon>
        <taxon>Sphingomonadaceae</taxon>
        <taxon>Sphingomonas</taxon>
    </lineage>
</organism>
<keyword evidence="6 17" id="KW-0812">Transmembrane</keyword>
<dbReference type="EMBL" id="LQQO01000045">
    <property type="protein sequence ID" value="KZE10920.1"/>
    <property type="molecule type" value="Genomic_DNA"/>
</dbReference>
<keyword evidence="11" id="KW-0186">Copper</keyword>
<dbReference type="Pfam" id="PF00034">
    <property type="entry name" value="Cytochrom_C"/>
    <property type="match status" value="1"/>
</dbReference>
<evidence type="ECO:0000313" key="20">
    <source>
        <dbReference type="EMBL" id="KZE10920.1"/>
    </source>
</evidence>
<dbReference type="InterPro" id="IPR001505">
    <property type="entry name" value="Copper_CuA"/>
</dbReference>
<keyword evidence="9 17" id="KW-1133">Transmembrane helix</keyword>
<keyword evidence="10 16" id="KW-0408">Iron</keyword>
<dbReference type="Gene3D" id="2.60.40.420">
    <property type="entry name" value="Cupredoxins - blue copper proteins"/>
    <property type="match status" value="1"/>
</dbReference>
<dbReference type="InterPro" id="IPR045187">
    <property type="entry name" value="CcO_II"/>
</dbReference>
<dbReference type="Proteomes" id="UP000076609">
    <property type="component" value="Unassembled WGS sequence"/>
</dbReference>
<feature type="transmembrane region" description="Helical" evidence="17">
    <location>
        <begin position="41"/>
        <end position="65"/>
    </location>
</feature>
<dbReference type="InterPro" id="IPR014222">
    <property type="entry name" value="Cyt_c_oxidase_su2"/>
</dbReference>
<dbReference type="PROSITE" id="PS50857">
    <property type="entry name" value="COX2_CUA"/>
    <property type="match status" value="1"/>
</dbReference>
<gene>
    <name evidence="20" type="ORF">AVT10_06100</name>
</gene>
<evidence type="ECO:0000256" key="11">
    <source>
        <dbReference type="ARBA" id="ARBA00023008"/>
    </source>
</evidence>
<feature type="domain" description="Cytochrome c" evidence="19">
    <location>
        <begin position="232"/>
        <end position="324"/>
    </location>
</feature>
<evidence type="ECO:0000313" key="21">
    <source>
        <dbReference type="Proteomes" id="UP000076609"/>
    </source>
</evidence>
<evidence type="ECO:0000256" key="9">
    <source>
        <dbReference type="ARBA" id="ARBA00022989"/>
    </source>
</evidence>
<evidence type="ECO:0000259" key="19">
    <source>
        <dbReference type="PROSITE" id="PS51007"/>
    </source>
</evidence>
<evidence type="ECO:0000256" key="13">
    <source>
        <dbReference type="ARBA" id="ARBA00024688"/>
    </source>
</evidence>
<protein>
    <recommendedName>
        <fullName evidence="14">Cytochrome aa3 subunit 2</fullName>
    </recommendedName>
</protein>
<comment type="subcellular location">
    <subcellularLocation>
        <location evidence="1">Membrane</location>
        <topology evidence="1">Multi-pass membrane protein</topology>
    </subcellularLocation>
</comment>
<evidence type="ECO:0000256" key="2">
    <source>
        <dbReference type="ARBA" id="ARBA00007866"/>
    </source>
</evidence>
<evidence type="ECO:0000256" key="16">
    <source>
        <dbReference type="PROSITE-ProRule" id="PRU00433"/>
    </source>
</evidence>
<evidence type="ECO:0000256" key="4">
    <source>
        <dbReference type="ARBA" id="ARBA00022617"/>
    </source>
</evidence>
<dbReference type="InterPro" id="IPR036909">
    <property type="entry name" value="Cyt_c-like_dom_sf"/>
</dbReference>
<evidence type="ECO:0000256" key="12">
    <source>
        <dbReference type="ARBA" id="ARBA00023136"/>
    </source>
</evidence>
<keyword evidence="21" id="KW-1185">Reference proteome</keyword>
<dbReference type="PROSITE" id="PS51257">
    <property type="entry name" value="PROKAR_LIPOPROTEIN"/>
    <property type="match status" value="1"/>
</dbReference>
<dbReference type="PROSITE" id="PS00078">
    <property type="entry name" value="COX2"/>
    <property type="match status" value="1"/>
</dbReference>
<keyword evidence="4 16" id="KW-0349">Heme</keyword>
<reference evidence="21" key="1">
    <citation type="submission" date="2016-01" db="EMBL/GenBank/DDBJ databases">
        <title>Draft genome of Chromobacterium sp. F49.</title>
        <authorList>
            <person name="Hong K.W."/>
        </authorList>
    </citation>
    <scope>NUCLEOTIDE SEQUENCE [LARGE SCALE GENOMIC DNA]</scope>
    <source>
        <strain evidence="21">CN3</strain>
    </source>
</reference>
<dbReference type="InterPro" id="IPR002429">
    <property type="entry name" value="CcO_II-like_C"/>
</dbReference>
<keyword evidence="5" id="KW-0679">Respiratory chain</keyword>
<evidence type="ECO:0000256" key="6">
    <source>
        <dbReference type="ARBA" id="ARBA00022692"/>
    </source>
</evidence>
<dbReference type="InterPro" id="IPR034236">
    <property type="entry name" value="CuRO_CcO_Caa3_II"/>
</dbReference>
<evidence type="ECO:0000256" key="1">
    <source>
        <dbReference type="ARBA" id="ARBA00004141"/>
    </source>
</evidence>
<dbReference type="CDD" id="cd04213">
    <property type="entry name" value="CuRO_CcO_Caa3_II"/>
    <property type="match status" value="1"/>
</dbReference>
<evidence type="ECO:0000256" key="10">
    <source>
        <dbReference type="ARBA" id="ARBA00023004"/>
    </source>
</evidence>
<comment type="function">
    <text evidence="13">Subunits I and II form the functional core of the enzyme complex. Electrons originating in cytochrome c are transferred via heme a and Cu(A) to the binuclear center formed by heme a3 and Cu(B).</text>
</comment>
<dbReference type="SUPFAM" id="SSF46626">
    <property type="entry name" value="Cytochrome c"/>
    <property type="match status" value="1"/>
</dbReference>
<evidence type="ECO:0000256" key="7">
    <source>
        <dbReference type="ARBA" id="ARBA00022723"/>
    </source>
</evidence>
<dbReference type="PANTHER" id="PTHR22888">
    <property type="entry name" value="CYTOCHROME C OXIDASE, SUBUNIT II"/>
    <property type="match status" value="1"/>
</dbReference>
<dbReference type="PANTHER" id="PTHR22888:SF9">
    <property type="entry name" value="CYTOCHROME C OXIDASE SUBUNIT 2"/>
    <property type="match status" value="1"/>
</dbReference>
<comment type="caution">
    <text evidence="20">The sequence shown here is derived from an EMBL/GenBank/DDBJ whole genome shotgun (WGS) entry which is preliminary data.</text>
</comment>
<dbReference type="PROSITE" id="PS51007">
    <property type="entry name" value="CYTC"/>
    <property type="match status" value="1"/>
</dbReference>
<dbReference type="NCBIfam" id="TIGR02866">
    <property type="entry name" value="CoxB"/>
    <property type="match status" value="1"/>
</dbReference>
<comment type="similarity">
    <text evidence="2">Belongs to the cytochrome c oxidase subunit 2 family.</text>
</comment>
<evidence type="ECO:0000256" key="5">
    <source>
        <dbReference type="ARBA" id="ARBA00022660"/>
    </source>
</evidence>
<dbReference type="RefSeq" id="WP_066693144.1">
    <property type="nucleotide sequence ID" value="NZ_LQQO01000045.1"/>
</dbReference>
<dbReference type="SUPFAM" id="SSF49503">
    <property type="entry name" value="Cupredoxins"/>
    <property type="match status" value="1"/>
</dbReference>
<feature type="domain" description="Cytochrome oxidase subunit II copper A binding" evidence="18">
    <location>
        <begin position="108"/>
        <end position="223"/>
    </location>
</feature>
<keyword evidence="3" id="KW-0813">Transport</keyword>
<evidence type="ECO:0000256" key="3">
    <source>
        <dbReference type="ARBA" id="ARBA00022448"/>
    </source>
</evidence>
<dbReference type="InterPro" id="IPR008972">
    <property type="entry name" value="Cupredoxin"/>
</dbReference>
<evidence type="ECO:0000259" key="18">
    <source>
        <dbReference type="PROSITE" id="PS50857"/>
    </source>
</evidence>
<keyword evidence="8" id="KW-0249">Electron transport</keyword>
<proteinExistence type="inferred from homology"/>
<accession>A0ABR5Y995</accession>
<dbReference type="Pfam" id="PF00116">
    <property type="entry name" value="COX2"/>
    <property type="match status" value="1"/>
</dbReference>
<evidence type="ECO:0000256" key="15">
    <source>
        <dbReference type="ARBA" id="ARBA00047816"/>
    </source>
</evidence>
<dbReference type="InterPro" id="IPR009056">
    <property type="entry name" value="Cyt_c-like_dom"/>
</dbReference>
<keyword evidence="7 16" id="KW-0479">Metal-binding</keyword>
<name>A0ABR5Y995_9SPHN</name>
<sequence length="324" mass="33906">MRGVRASVGAAALLLLGACNRHQSALDVFGDEAATVRHLTIIMLIGAIVIAAGVAGLMIAAVRAPEGKLTLKGGMRLIGWLGGVLPVVVLLGLLLYSLPAMRPLPVARDDLRIAVEGEQFWWRVRYQPPGSPPVVTANEIRIPVGRTVQFDLTAGDVIHSFWIPGLAGKMDMIPGRTNRLIVRATRAGTFRGVCTEFCGLSHALMAFDVVAMEPAAFDAWLANERRPATPAADTAGGARAFAANGCTGCHAIAGTGAAGLIGPDLTHIGSRASLGAGTTPMTRDALVRFIKDAPAVKPGARMPAYPQLPVQDAQAIAAYLESLK</sequence>
<evidence type="ECO:0000256" key="8">
    <source>
        <dbReference type="ARBA" id="ARBA00022982"/>
    </source>
</evidence>
<evidence type="ECO:0000256" key="14">
    <source>
        <dbReference type="ARBA" id="ARBA00031399"/>
    </source>
</evidence>
<feature type="transmembrane region" description="Helical" evidence="17">
    <location>
        <begin position="77"/>
        <end position="98"/>
    </location>
</feature>